<reference evidence="2 3" key="1">
    <citation type="submission" date="2018-07" db="EMBL/GenBank/DDBJ databases">
        <title>Draft Genome Assemblies for Five Robust Yarrowia lipolytica Strains Exhibiting High Lipid Production and Pentose Sugar Utilization and Sugar Alcohol Secretion from Undetoxified Lignocellulosic Biomass Hydrolysates.</title>
        <authorList>
            <consortium name="DOE Joint Genome Institute"/>
            <person name="Walker C."/>
            <person name="Ryu S."/>
            <person name="Na H."/>
            <person name="Zane M."/>
            <person name="LaButti K."/>
            <person name="Lipzen A."/>
            <person name="Haridas S."/>
            <person name="Barry K."/>
            <person name="Grigoriev I.V."/>
            <person name="Quarterman J."/>
            <person name="Slininger P."/>
            <person name="Dien B."/>
            <person name="Trinh C.T."/>
        </authorList>
    </citation>
    <scope>NUCLEOTIDE SEQUENCE [LARGE SCALE GENOMIC DNA]</scope>
    <source>
        <strain evidence="2 3">YB392</strain>
    </source>
</reference>
<feature type="signal peptide" evidence="1">
    <location>
        <begin position="1"/>
        <end position="24"/>
    </location>
</feature>
<keyword evidence="1" id="KW-0732">Signal</keyword>
<evidence type="ECO:0000256" key="1">
    <source>
        <dbReference type="SAM" id="SignalP"/>
    </source>
</evidence>
<organism evidence="2 3">
    <name type="scientific">Yarrowia lipolytica</name>
    <name type="common">Candida lipolytica</name>
    <dbReference type="NCBI Taxonomy" id="4952"/>
    <lineage>
        <taxon>Eukaryota</taxon>
        <taxon>Fungi</taxon>
        <taxon>Dikarya</taxon>
        <taxon>Ascomycota</taxon>
        <taxon>Saccharomycotina</taxon>
        <taxon>Dipodascomycetes</taxon>
        <taxon>Dipodascales</taxon>
        <taxon>Dipodascales incertae sedis</taxon>
        <taxon>Yarrowia</taxon>
    </lineage>
</organism>
<proteinExistence type="predicted"/>
<protein>
    <submittedName>
        <fullName evidence="2">Uncharacterized protein</fullName>
    </submittedName>
</protein>
<name>A0A371C8I8_YARLL</name>
<dbReference type="AlphaFoldDB" id="A0A371C8I8"/>
<dbReference type="EMBL" id="KZ858976">
    <property type="protein sequence ID" value="RDW26623.1"/>
    <property type="molecule type" value="Genomic_DNA"/>
</dbReference>
<evidence type="ECO:0000313" key="2">
    <source>
        <dbReference type="EMBL" id="RDW26623.1"/>
    </source>
</evidence>
<dbReference type="Proteomes" id="UP000256601">
    <property type="component" value="Unassembled WGS sequence"/>
</dbReference>
<gene>
    <name evidence="2" type="ORF">B0I71DRAFT_29879</name>
</gene>
<accession>A0A371C8I8</accession>
<evidence type="ECO:0000313" key="3">
    <source>
        <dbReference type="Proteomes" id="UP000256601"/>
    </source>
</evidence>
<feature type="chain" id="PRO_5030068672" evidence="1">
    <location>
        <begin position="25"/>
        <end position="105"/>
    </location>
</feature>
<sequence length="105" mass="11921">MTKSSNLLLHSLILHSTITRLSHSQPNSFTITFSHLQEPLSTTHYSLNIDGIRKKIPLMDIPDVSNHNSRPNIFPYRSFITIISQPSTTHPLTARDSCRFHTLSP</sequence>